<organism evidence="6">
    <name type="scientific">Ixodes ricinus</name>
    <name type="common">Common tick</name>
    <name type="synonym">Acarus ricinus</name>
    <dbReference type="NCBI Taxonomy" id="34613"/>
    <lineage>
        <taxon>Eukaryota</taxon>
        <taxon>Metazoa</taxon>
        <taxon>Ecdysozoa</taxon>
        <taxon>Arthropoda</taxon>
        <taxon>Chelicerata</taxon>
        <taxon>Arachnida</taxon>
        <taxon>Acari</taxon>
        <taxon>Parasitiformes</taxon>
        <taxon>Ixodida</taxon>
        <taxon>Ixodoidea</taxon>
        <taxon>Ixodidae</taxon>
        <taxon>Ixodinae</taxon>
        <taxon>Ixodes</taxon>
    </lineage>
</organism>
<evidence type="ECO:0000256" key="3">
    <source>
        <dbReference type="ARBA" id="ARBA00023157"/>
    </source>
</evidence>
<keyword evidence="4" id="KW-0732">Signal</keyword>
<evidence type="ECO:0000256" key="1">
    <source>
        <dbReference type="ARBA" id="ARBA00004613"/>
    </source>
</evidence>
<dbReference type="GO" id="GO:0007586">
    <property type="term" value="P:digestion"/>
    <property type="evidence" value="ECO:0007669"/>
    <property type="project" value="InterPro"/>
</dbReference>
<dbReference type="Pfam" id="PF06607">
    <property type="entry name" value="Prokineticin"/>
    <property type="match status" value="1"/>
</dbReference>
<feature type="domain" description="Prokineticin" evidence="5">
    <location>
        <begin position="55"/>
        <end position="116"/>
    </location>
</feature>
<dbReference type="AlphaFoldDB" id="V5HI50"/>
<evidence type="ECO:0000256" key="2">
    <source>
        <dbReference type="ARBA" id="ARBA00022525"/>
    </source>
</evidence>
<dbReference type="EMBL" id="GANP01011295">
    <property type="protein sequence ID" value="JAB73173.1"/>
    <property type="molecule type" value="mRNA"/>
</dbReference>
<proteinExistence type="evidence at transcript level"/>
<dbReference type="InterPro" id="IPR001981">
    <property type="entry name" value="Colipase"/>
</dbReference>
<evidence type="ECO:0000256" key="4">
    <source>
        <dbReference type="SAM" id="SignalP"/>
    </source>
</evidence>
<dbReference type="GO" id="GO:0008047">
    <property type="term" value="F:enzyme activator activity"/>
    <property type="evidence" value="ECO:0007669"/>
    <property type="project" value="InterPro"/>
</dbReference>
<reference evidence="6" key="1">
    <citation type="journal article" date="2015" name="Sci. Rep.">
        <title>Tissue- and time-dependent transcription in Ixodes ricinus salivary glands and midguts when blood feeding on the vertebrate host.</title>
        <authorList>
            <person name="Kotsyfakis M."/>
            <person name="Schwarz A."/>
            <person name="Erhart J."/>
            <person name="Ribeiro J.M."/>
        </authorList>
    </citation>
    <scope>NUCLEOTIDE SEQUENCE</scope>
    <source>
        <tissue evidence="6">Salivary gland and midgut</tissue>
    </source>
</reference>
<evidence type="ECO:0000259" key="5">
    <source>
        <dbReference type="Pfam" id="PF06607"/>
    </source>
</evidence>
<keyword evidence="3" id="KW-1015">Disulfide bond</keyword>
<feature type="chain" id="PRO_5004738009" evidence="4">
    <location>
        <begin position="21"/>
        <end position="120"/>
    </location>
</feature>
<dbReference type="PANTHER" id="PTHR10041:SF5">
    <property type="entry name" value="LEUCINE-RICH COLIPASE-LIKE PROTEIN 1"/>
    <property type="match status" value="1"/>
</dbReference>
<dbReference type="GO" id="GO:0005576">
    <property type="term" value="C:extracellular region"/>
    <property type="evidence" value="ECO:0007669"/>
    <property type="project" value="UniProtKB-SubCell"/>
</dbReference>
<dbReference type="PANTHER" id="PTHR10041">
    <property type="entry name" value="COLIPASE"/>
    <property type="match status" value="1"/>
</dbReference>
<evidence type="ECO:0000313" key="6">
    <source>
        <dbReference type="EMBL" id="JAB73173.1"/>
    </source>
</evidence>
<protein>
    <submittedName>
        <fullName evidence="6">Putative secreted protein</fullName>
    </submittedName>
</protein>
<dbReference type="GO" id="GO:0016042">
    <property type="term" value="P:lipid catabolic process"/>
    <property type="evidence" value="ECO:0007669"/>
    <property type="project" value="InterPro"/>
</dbReference>
<sequence length="120" mass="13307">MMKTLFTALALIVVITALLAEVTVSFEEQRPVWPSYVSFRPRPPRGVGEPCVIGSDCMNGTCCVLSRFNHSRSCQSLGLYGQECSDSPIKGQVFVGHCPCDSDLRCRKLLENTYICVSRK</sequence>
<name>V5HI50_IXORI</name>
<accession>V5HI50</accession>
<feature type="signal peptide" evidence="4">
    <location>
        <begin position="1"/>
        <end position="20"/>
    </location>
</feature>
<comment type="subcellular location">
    <subcellularLocation>
        <location evidence="1">Secreted</location>
    </subcellularLocation>
</comment>
<dbReference type="Gene3D" id="2.10.80.10">
    <property type="entry name" value="Lipase, subunit A"/>
    <property type="match status" value="1"/>
</dbReference>
<keyword evidence="2" id="KW-0964">Secreted</keyword>
<dbReference type="InterPro" id="IPR023569">
    <property type="entry name" value="Prokineticin_domain"/>
</dbReference>